<evidence type="ECO:0000256" key="2">
    <source>
        <dbReference type="ARBA" id="ARBA00023080"/>
    </source>
</evidence>
<keyword evidence="2" id="KW-0546">Nucleotide metabolism</keyword>
<proteinExistence type="predicted"/>
<dbReference type="CDD" id="cd07557">
    <property type="entry name" value="trimeric_dUTPase"/>
    <property type="match status" value="1"/>
</dbReference>
<organism evidence="3">
    <name type="scientific">Flexilinea flocculi</name>
    <dbReference type="NCBI Taxonomy" id="1678840"/>
    <lineage>
        <taxon>Bacteria</taxon>
        <taxon>Bacillati</taxon>
        <taxon>Chloroflexota</taxon>
        <taxon>Anaerolineae</taxon>
        <taxon>Anaerolineales</taxon>
        <taxon>Anaerolineaceae</taxon>
        <taxon>Flexilinea</taxon>
    </lineage>
</organism>
<dbReference type="Proteomes" id="UP000053370">
    <property type="component" value="Unassembled WGS sequence"/>
</dbReference>
<dbReference type="EMBL" id="DF968181">
    <property type="protein sequence ID" value="GAP40790.1"/>
    <property type="molecule type" value="Genomic_DNA"/>
</dbReference>
<dbReference type="PANTHER" id="PTHR42680:SF3">
    <property type="entry name" value="DCTP DEAMINASE"/>
    <property type="match status" value="1"/>
</dbReference>
<keyword evidence="1" id="KW-0378">Hydrolase</keyword>
<dbReference type="Pfam" id="PF22769">
    <property type="entry name" value="DCD"/>
    <property type="match status" value="1"/>
</dbReference>
<evidence type="ECO:0000256" key="1">
    <source>
        <dbReference type="ARBA" id="ARBA00022801"/>
    </source>
</evidence>
<dbReference type="RefSeq" id="WP_062280690.1">
    <property type="nucleotide sequence ID" value="NZ_DF968181.1"/>
</dbReference>
<evidence type="ECO:0000313" key="3">
    <source>
        <dbReference type="EMBL" id="GAP40790.1"/>
    </source>
</evidence>
<dbReference type="OrthoDB" id="9780202at2"/>
<dbReference type="GO" id="GO:0008829">
    <property type="term" value="F:dCTP deaminase activity"/>
    <property type="evidence" value="ECO:0007669"/>
    <property type="project" value="InterPro"/>
</dbReference>
<accession>A0A0S7BV12</accession>
<dbReference type="GO" id="GO:0006229">
    <property type="term" value="P:dUTP biosynthetic process"/>
    <property type="evidence" value="ECO:0007669"/>
    <property type="project" value="InterPro"/>
</dbReference>
<dbReference type="InterPro" id="IPR033704">
    <property type="entry name" value="dUTPase_trimeric"/>
</dbReference>
<dbReference type="Gene3D" id="2.70.40.10">
    <property type="match status" value="1"/>
</dbReference>
<dbReference type="AlphaFoldDB" id="A0A0S7BV12"/>
<sequence length="190" mass="21748">MSVICDIGILQMIDEGLVDFSRSEIDPITLRSQVNPNTMDLSLGQFVRWPRNSQNPVVFGKPYAADEFWELRKIDPQHGILLEPGDIFLGCSREFLRIPRDVCGQVFTKSSLGRVFINHMMAGVIDAGFEGTITLELKNEGKHSIILPYGARVVQIQFNRLEMIPERDYSQRINRYQGQIQPEPAREERL</sequence>
<reference evidence="3" key="1">
    <citation type="journal article" date="2015" name="Genome Announc.">
        <title>Draft Genome Sequence of Anaerolineae Strain TC1, a Novel Isolate from a Methanogenic Wastewater Treatment System.</title>
        <authorList>
            <person name="Matsuura N."/>
            <person name="Tourlousse D.M."/>
            <person name="Sun L."/>
            <person name="Toyonaga M."/>
            <person name="Kuroda K."/>
            <person name="Ohashi A."/>
            <person name="Cruz R."/>
            <person name="Yamaguchi T."/>
            <person name="Sekiguchi Y."/>
        </authorList>
    </citation>
    <scope>NUCLEOTIDE SEQUENCE [LARGE SCALE GENOMIC DNA]</scope>
    <source>
        <strain evidence="3">TC1</strain>
    </source>
</reference>
<dbReference type="InterPro" id="IPR011962">
    <property type="entry name" value="dCTP_deaminase"/>
</dbReference>
<name>A0A0S7BV12_9CHLR</name>
<protein>
    <submittedName>
        <fullName evidence="3">Protein containing DAK2 domain</fullName>
    </submittedName>
</protein>
<evidence type="ECO:0000313" key="4">
    <source>
        <dbReference type="Proteomes" id="UP000053370"/>
    </source>
</evidence>
<dbReference type="STRING" id="1678840.ATC1_13770"/>
<keyword evidence="4" id="KW-1185">Reference proteome</keyword>
<gene>
    <name evidence="3" type="ORF">ATC1_13770</name>
</gene>
<dbReference type="InterPro" id="IPR036157">
    <property type="entry name" value="dUTPase-like_sf"/>
</dbReference>
<dbReference type="NCBIfam" id="TIGR02274">
    <property type="entry name" value="dCTP_deam"/>
    <property type="match status" value="1"/>
</dbReference>
<dbReference type="SUPFAM" id="SSF51283">
    <property type="entry name" value="dUTPase-like"/>
    <property type="match status" value="1"/>
</dbReference>
<dbReference type="PANTHER" id="PTHR42680">
    <property type="entry name" value="DCTP DEAMINASE"/>
    <property type="match status" value="1"/>
</dbReference>